<dbReference type="GO" id="GO:0016491">
    <property type="term" value="F:oxidoreductase activity"/>
    <property type="evidence" value="ECO:0007669"/>
    <property type="project" value="UniProtKB-KW"/>
</dbReference>
<gene>
    <name evidence="6" type="ORF">FHR98_000102</name>
</gene>
<evidence type="ECO:0000256" key="3">
    <source>
        <dbReference type="ARBA" id="ARBA00022827"/>
    </source>
</evidence>
<dbReference type="PANTHER" id="PTHR43400:SF10">
    <property type="entry name" value="3-OXOSTEROID 1-DEHYDROGENASE"/>
    <property type="match status" value="1"/>
</dbReference>
<dbReference type="EMBL" id="JACHXA010000001">
    <property type="protein sequence ID" value="MBB3063837.1"/>
    <property type="molecule type" value="Genomic_DNA"/>
</dbReference>
<protein>
    <submittedName>
        <fullName evidence="6">Fumarate reductase flavoprotein subunit</fullName>
        <ecNumber evidence="6">1.3.5.4</ecNumber>
    </submittedName>
</protein>
<dbReference type="InterPro" id="IPR027477">
    <property type="entry name" value="Succ_DH/fumarate_Rdtase_cat_sf"/>
</dbReference>
<evidence type="ECO:0000313" key="6">
    <source>
        <dbReference type="EMBL" id="MBB3063837.1"/>
    </source>
</evidence>
<evidence type="ECO:0000256" key="4">
    <source>
        <dbReference type="ARBA" id="ARBA00023002"/>
    </source>
</evidence>
<keyword evidence="3" id="KW-0274">FAD</keyword>
<comment type="cofactor">
    <cofactor evidence="1">
        <name>FAD</name>
        <dbReference type="ChEBI" id="CHEBI:57692"/>
    </cofactor>
</comment>
<keyword evidence="7" id="KW-1185">Reference proteome</keyword>
<evidence type="ECO:0000256" key="2">
    <source>
        <dbReference type="ARBA" id="ARBA00022630"/>
    </source>
</evidence>
<dbReference type="InterPro" id="IPR003953">
    <property type="entry name" value="FAD-dep_OxRdtase_2_FAD-bd"/>
</dbReference>
<comment type="caution">
    <text evidence="6">The sequence shown here is derived from an EMBL/GenBank/DDBJ whole genome shotgun (WGS) entry which is preliminary data.</text>
</comment>
<reference evidence="6 7" key="1">
    <citation type="submission" date="2020-08" db="EMBL/GenBank/DDBJ databases">
        <title>Genomic Encyclopedia of Type Strains, Phase III (KMG-III): the genomes of soil and plant-associated and newly described type strains.</title>
        <authorList>
            <person name="Whitman W."/>
        </authorList>
    </citation>
    <scope>NUCLEOTIDE SEQUENCE [LARGE SCALE GENOMIC DNA]</scope>
    <source>
        <strain evidence="6 7">CECT 8803</strain>
    </source>
</reference>
<dbReference type="RefSeq" id="WP_183414652.1">
    <property type="nucleotide sequence ID" value="NZ_JACHXA010000001.1"/>
</dbReference>
<dbReference type="Gene3D" id="3.90.700.10">
    <property type="entry name" value="Succinate dehydrogenase/fumarate reductase flavoprotein, catalytic domain"/>
    <property type="match status" value="1"/>
</dbReference>
<name>A0A839SLR4_9PROT</name>
<evidence type="ECO:0000259" key="5">
    <source>
        <dbReference type="Pfam" id="PF00890"/>
    </source>
</evidence>
<feature type="domain" description="FAD-dependent oxidoreductase 2 FAD-binding" evidence="5">
    <location>
        <begin position="295"/>
        <end position="461"/>
    </location>
</feature>
<keyword evidence="2" id="KW-0285">Flavoprotein</keyword>
<evidence type="ECO:0000313" key="7">
    <source>
        <dbReference type="Proteomes" id="UP000581135"/>
    </source>
</evidence>
<dbReference type="InterPro" id="IPR050315">
    <property type="entry name" value="FAD-oxidoreductase_2"/>
</dbReference>
<feature type="domain" description="FAD-dependent oxidoreductase 2 FAD-binding" evidence="5">
    <location>
        <begin position="7"/>
        <end position="241"/>
    </location>
</feature>
<dbReference type="PANTHER" id="PTHR43400">
    <property type="entry name" value="FUMARATE REDUCTASE"/>
    <property type="match status" value="1"/>
</dbReference>
<dbReference type="SUPFAM" id="SSF56425">
    <property type="entry name" value="Succinate dehydrogenase/fumarate reductase flavoprotein, catalytic domain"/>
    <property type="match status" value="1"/>
</dbReference>
<keyword evidence="4 6" id="KW-0560">Oxidoreductase</keyword>
<proteinExistence type="predicted"/>
<dbReference type="AlphaFoldDB" id="A0A839SLR4"/>
<dbReference type="SUPFAM" id="SSF51905">
    <property type="entry name" value="FAD/NAD(P)-binding domain"/>
    <property type="match status" value="1"/>
</dbReference>
<dbReference type="EC" id="1.3.5.4" evidence="6"/>
<accession>A0A839SLR4</accession>
<sequence>MPKNTFDVVVVGGGGSGLTAALTAGRLGREVVLLEKNPALGGTTGLSVGSISCNSTPQQKAAGISDSPDEHFEDMGKFAGALEPRDNLDLRRLYVENVPEAFRFLMDLGIEFMGPVPEPPHRYPRLHNIVPHSRGYIYRLVKHCRREGVEIRTNAPVVELLRDGDRVTGVRLADGTEIKARRGVVLASGDYSSADGALKSEFLPEALCDVEGINTTSTGDGQRLGRDAGSEVLNPDLAWGPEMRFIAPPKPSIITRIPPIRPFARLVNWAIKNLPQPILRPFLMSFVTTFLAPSHGLFKEGALLVNSEGKRFCDERDGPQHKVSAQPGRTAYILMDDAMARKFTAWPHYISTAPGVAYAYLPDYQRNRKDICFKAATVAALAAKVNLPAKALQETLDQANAEARDSGRAPLSEGPFYLLGPLKSWICFTEGGLKVDKTLQVLRGDGSPITGLFAAGSTGQGGLLLEGHGHHLGWAVTSGRIAGRSAAFQTVV</sequence>
<dbReference type="Gene3D" id="3.50.50.60">
    <property type="entry name" value="FAD/NAD(P)-binding domain"/>
    <property type="match status" value="3"/>
</dbReference>
<organism evidence="6 7">
    <name type="scientific">Limibacillus halophilus</name>
    <dbReference type="NCBI Taxonomy" id="1579333"/>
    <lineage>
        <taxon>Bacteria</taxon>
        <taxon>Pseudomonadati</taxon>
        <taxon>Pseudomonadota</taxon>
        <taxon>Alphaproteobacteria</taxon>
        <taxon>Rhodospirillales</taxon>
        <taxon>Rhodovibrionaceae</taxon>
        <taxon>Limibacillus</taxon>
    </lineage>
</organism>
<dbReference type="InterPro" id="IPR036188">
    <property type="entry name" value="FAD/NAD-bd_sf"/>
</dbReference>
<dbReference type="GO" id="GO:0008202">
    <property type="term" value="P:steroid metabolic process"/>
    <property type="evidence" value="ECO:0007669"/>
    <property type="project" value="UniProtKB-ARBA"/>
</dbReference>
<dbReference type="Proteomes" id="UP000581135">
    <property type="component" value="Unassembled WGS sequence"/>
</dbReference>
<dbReference type="Pfam" id="PF00890">
    <property type="entry name" value="FAD_binding_2"/>
    <property type="match status" value="2"/>
</dbReference>
<evidence type="ECO:0000256" key="1">
    <source>
        <dbReference type="ARBA" id="ARBA00001974"/>
    </source>
</evidence>